<dbReference type="EC" id="1.15.1.1" evidence="2 6"/>
<evidence type="ECO:0000256" key="2">
    <source>
        <dbReference type="ARBA" id="ARBA00012682"/>
    </source>
</evidence>
<dbReference type="PIRSF" id="PIRSF000349">
    <property type="entry name" value="SODismutase"/>
    <property type="match status" value="1"/>
</dbReference>
<organism evidence="9 10">
    <name type="scientific">candidate division WWE3 bacterium RIFCSPLOWO2_12_FULL_36_10</name>
    <dbReference type="NCBI Taxonomy" id="1802630"/>
    <lineage>
        <taxon>Bacteria</taxon>
        <taxon>Katanobacteria</taxon>
    </lineage>
</organism>
<evidence type="ECO:0000256" key="5">
    <source>
        <dbReference type="PIRSR" id="PIRSR000349-1"/>
    </source>
</evidence>
<keyword evidence="3 5" id="KW-0479">Metal-binding</keyword>
<dbReference type="GO" id="GO:0005737">
    <property type="term" value="C:cytoplasm"/>
    <property type="evidence" value="ECO:0007669"/>
    <property type="project" value="TreeGrafter"/>
</dbReference>
<dbReference type="Pfam" id="PF00081">
    <property type="entry name" value="Sod_Fe_N"/>
    <property type="match status" value="1"/>
</dbReference>
<feature type="domain" description="Manganese/iron superoxide dismutase C-terminal" evidence="8">
    <location>
        <begin position="96"/>
        <end position="197"/>
    </location>
</feature>
<dbReference type="InterPro" id="IPR019832">
    <property type="entry name" value="Mn/Fe_SOD_C"/>
</dbReference>
<gene>
    <name evidence="9" type="ORF">A3H26_02685</name>
</gene>
<evidence type="ECO:0000256" key="3">
    <source>
        <dbReference type="ARBA" id="ARBA00022723"/>
    </source>
</evidence>
<evidence type="ECO:0000256" key="1">
    <source>
        <dbReference type="ARBA" id="ARBA00008714"/>
    </source>
</evidence>
<dbReference type="PRINTS" id="PR01703">
    <property type="entry name" value="MNSODISMTASE"/>
</dbReference>
<dbReference type="Gene3D" id="3.55.40.20">
    <property type="entry name" value="Iron/manganese superoxide dismutase, C-terminal domain"/>
    <property type="match status" value="1"/>
</dbReference>
<evidence type="ECO:0000256" key="4">
    <source>
        <dbReference type="ARBA" id="ARBA00023002"/>
    </source>
</evidence>
<evidence type="ECO:0000259" key="8">
    <source>
        <dbReference type="Pfam" id="PF02777"/>
    </source>
</evidence>
<dbReference type="SUPFAM" id="SSF46609">
    <property type="entry name" value="Fe,Mn superoxide dismutase (SOD), N-terminal domain"/>
    <property type="match status" value="1"/>
</dbReference>
<feature type="domain" description="Manganese/iron superoxide dismutase N-terminal" evidence="7">
    <location>
        <begin position="2"/>
        <end position="89"/>
    </location>
</feature>
<dbReference type="STRING" id="1802630.A3H26_02685"/>
<feature type="binding site" evidence="5">
    <location>
        <position position="26"/>
    </location>
    <ligand>
        <name>Mn(2+)</name>
        <dbReference type="ChEBI" id="CHEBI:29035"/>
    </ligand>
</feature>
<comment type="catalytic activity">
    <reaction evidence="6">
        <text>2 superoxide + 2 H(+) = H2O2 + O2</text>
        <dbReference type="Rhea" id="RHEA:20696"/>
        <dbReference type="ChEBI" id="CHEBI:15378"/>
        <dbReference type="ChEBI" id="CHEBI:15379"/>
        <dbReference type="ChEBI" id="CHEBI:16240"/>
        <dbReference type="ChEBI" id="CHEBI:18421"/>
        <dbReference type="EC" id="1.15.1.1"/>
    </reaction>
</comment>
<comment type="similarity">
    <text evidence="1 6">Belongs to the iron/manganese superoxide dismutase family.</text>
</comment>
<dbReference type="PANTHER" id="PTHR43595">
    <property type="entry name" value="37S RIBOSOMAL PROTEIN S26, MITOCHONDRIAL"/>
    <property type="match status" value="1"/>
</dbReference>
<feature type="binding site" evidence="5">
    <location>
        <position position="81"/>
    </location>
    <ligand>
        <name>Mn(2+)</name>
        <dbReference type="ChEBI" id="CHEBI:29035"/>
    </ligand>
</feature>
<dbReference type="InterPro" id="IPR001189">
    <property type="entry name" value="Mn/Fe_SOD"/>
</dbReference>
<evidence type="ECO:0000256" key="6">
    <source>
        <dbReference type="RuleBase" id="RU000414"/>
    </source>
</evidence>
<dbReference type="Gene3D" id="1.10.287.990">
    <property type="entry name" value="Fe,Mn superoxide dismutase (SOD) domain"/>
    <property type="match status" value="1"/>
</dbReference>
<dbReference type="PROSITE" id="PS00088">
    <property type="entry name" value="SOD_MN"/>
    <property type="match status" value="1"/>
</dbReference>
<evidence type="ECO:0000313" key="10">
    <source>
        <dbReference type="Proteomes" id="UP000177763"/>
    </source>
</evidence>
<dbReference type="PANTHER" id="PTHR43595:SF2">
    <property type="entry name" value="SMALL RIBOSOMAL SUBUNIT PROTEIN MS42"/>
    <property type="match status" value="1"/>
</dbReference>
<dbReference type="GO" id="GO:0004784">
    <property type="term" value="F:superoxide dismutase activity"/>
    <property type="evidence" value="ECO:0007669"/>
    <property type="project" value="UniProtKB-EC"/>
</dbReference>
<dbReference type="FunFam" id="3.55.40.20:FF:000001">
    <property type="entry name" value="Superoxide dismutase"/>
    <property type="match status" value="1"/>
</dbReference>
<dbReference type="EMBL" id="MEVN01000021">
    <property type="protein sequence ID" value="OGC57121.1"/>
    <property type="molecule type" value="Genomic_DNA"/>
</dbReference>
<dbReference type="InterPro" id="IPR019831">
    <property type="entry name" value="Mn/Fe_SOD_N"/>
</dbReference>
<accession>A0A1F4VIT8</accession>
<evidence type="ECO:0000313" key="9">
    <source>
        <dbReference type="EMBL" id="OGC57121.1"/>
    </source>
</evidence>
<evidence type="ECO:0000259" key="7">
    <source>
        <dbReference type="Pfam" id="PF00081"/>
    </source>
</evidence>
<dbReference type="FunFam" id="1.10.287.990:FF:000001">
    <property type="entry name" value="Superoxide dismutase"/>
    <property type="match status" value="1"/>
</dbReference>
<comment type="function">
    <text evidence="6">Destroys radicals which are normally produced within the cells and which are toxic to biological systems.</text>
</comment>
<feature type="binding site" evidence="5">
    <location>
        <position position="168"/>
    </location>
    <ligand>
        <name>Mn(2+)</name>
        <dbReference type="ChEBI" id="CHEBI:29035"/>
    </ligand>
</feature>
<dbReference type="AlphaFoldDB" id="A0A1F4VIT8"/>
<reference evidence="9 10" key="1">
    <citation type="journal article" date="2016" name="Nat. Commun.">
        <title>Thousands of microbial genomes shed light on interconnected biogeochemical processes in an aquifer system.</title>
        <authorList>
            <person name="Anantharaman K."/>
            <person name="Brown C.T."/>
            <person name="Hug L.A."/>
            <person name="Sharon I."/>
            <person name="Castelle C.J."/>
            <person name="Probst A.J."/>
            <person name="Thomas B.C."/>
            <person name="Singh A."/>
            <person name="Wilkins M.J."/>
            <person name="Karaoz U."/>
            <person name="Brodie E.L."/>
            <person name="Williams K.H."/>
            <person name="Hubbard S.S."/>
            <person name="Banfield J.F."/>
        </authorList>
    </citation>
    <scope>NUCLEOTIDE SEQUENCE [LARGE SCALE GENOMIC DNA]</scope>
</reference>
<comment type="caution">
    <text evidence="9">The sequence shown here is derived from an EMBL/GenBank/DDBJ whole genome shotgun (WGS) entry which is preliminary data.</text>
</comment>
<dbReference type="Pfam" id="PF02777">
    <property type="entry name" value="Sod_Fe_C"/>
    <property type="match status" value="1"/>
</dbReference>
<dbReference type="InterPro" id="IPR036324">
    <property type="entry name" value="Mn/Fe_SOD_N_sf"/>
</dbReference>
<feature type="binding site" evidence="5">
    <location>
        <position position="164"/>
    </location>
    <ligand>
        <name>Mn(2+)</name>
        <dbReference type="ChEBI" id="CHEBI:29035"/>
    </ligand>
</feature>
<dbReference type="Proteomes" id="UP000177763">
    <property type="component" value="Unassembled WGS sequence"/>
</dbReference>
<dbReference type="SUPFAM" id="SSF54719">
    <property type="entry name" value="Fe,Mn superoxide dismutase (SOD), C-terminal domain"/>
    <property type="match status" value="1"/>
</dbReference>
<dbReference type="InterPro" id="IPR036314">
    <property type="entry name" value="SOD_C_sf"/>
</dbReference>
<name>A0A1F4VIT8_UNCKA</name>
<keyword evidence="4 6" id="KW-0560">Oxidoreductase</keyword>
<protein>
    <recommendedName>
        <fullName evidence="2 6">Superoxide dismutase</fullName>
        <ecNumber evidence="2 6">1.15.1.1</ecNumber>
    </recommendedName>
</protein>
<dbReference type="GO" id="GO:0046872">
    <property type="term" value="F:metal ion binding"/>
    <property type="evidence" value="ECO:0007669"/>
    <property type="project" value="UniProtKB-KW"/>
</dbReference>
<dbReference type="InterPro" id="IPR019833">
    <property type="entry name" value="Mn/Fe_SOD_BS"/>
</dbReference>
<sequence length="202" mass="23379">MFELPKLEYAYADLEPYIDSRTMEIHYSKHHATYVTNLNNALETLKDIKTRSIEEILTKLDAIPEELRTIVRNNGGGHYNHSLFWTIMSKKGGGRPSGSLEDAIEKEFDGFDSFKDVFTKSAMGRFGSGWAWLYINSEGSLRVSSTPNQDNPLMDGNKPILGLDVWEHAYYLKYQNKRADYIASWWEIINWTKVEENYSKYA</sequence>
<proteinExistence type="inferred from homology"/>